<reference evidence="3 4" key="1">
    <citation type="submission" date="2017-07" db="EMBL/GenBank/DDBJ databases">
        <title>Leptospira spp. isolated from tropical soils.</title>
        <authorList>
            <person name="Thibeaux R."/>
            <person name="Iraola G."/>
            <person name="Ferres I."/>
            <person name="Bierque E."/>
            <person name="Girault D."/>
            <person name="Soupe-Gilbert M.-E."/>
            <person name="Picardeau M."/>
            <person name="Goarant C."/>
        </authorList>
    </citation>
    <scope>NUCLEOTIDE SEQUENCE [LARGE SCALE GENOMIC DNA]</scope>
    <source>
        <strain evidence="1 4">FH2-B-C1</strain>
        <strain evidence="2 3">FH2-B-D1</strain>
    </source>
</reference>
<evidence type="ECO:0000313" key="4">
    <source>
        <dbReference type="Proteomes" id="UP000232188"/>
    </source>
</evidence>
<organism evidence="1 4">
    <name type="scientific">Leptospira adleri</name>
    <dbReference type="NCBI Taxonomy" id="2023186"/>
    <lineage>
        <taxon>Bacteria</taxon>
        <taxon>Pseudomonadati</taxon>
        <taxon>Spirochaetota</taxon>
        <taxon>Spirochaetia</taxon>
        <taxon>Leptospirales</taxon>
        <taxon>Leptospiraceae</taxon>
        <taxon>Leptospira</taxon>
    </lineage>
</organism>
<name>A0A2M9YN51_9LEPT</name>
<evidence type="ECO:0000313" key="1">
    <source>
        <dbReference type="EMBL" id="PJZ52957.1"/>
    </source>
</evidence>
<dbReference type="Proteomes" id="UP000232188">
    <property type="component" value="Unassembled WGS sequence"/>
</dbReference>
<dbReference type="AlphaFoldDB" id="A0A2M9YN51"/>
<evidence type="ECO:0000313" key="3">
    <source>
        <dbReference type="Proteomes" id="UP000232149"/>
    </source>
</evidence>
<accession>A0A2M9YN51</accession>
<dbReference type="EMBL" id="NPDU01000034">
    <property type="protein sequence ID" value="PJZ61345.1"/>
    <property type="molecule type" value="Genomic_DNA"/>
</dbReference>
<sequence length="72" mass="8871">MYEFLLFNFRRQATSKRNRITAKLVLHEPSRDFTDKQSQIENFLDSDLESERRENRKTLRLFQFAQFRLSKK</sequence>
<evidence type="ECO:0000313" key="2">
    <source>
        <dbReference type="EMBL" id="PJZ61345.1"/>
    </source>
</evidence>
<dbReference type="Proteomes" id="UP000232149">
    <property type="component" value="Unassembled WGS sequence"/>
</dbReference>
<dbReference type="EMBL" id="NPDV01000010">
    <property type="protein sequence ID" value="PJZ52957.1"/>
    <property type="molecule type" value="Genomic_DNA"/>
</dbReference>
<protein>
    <submittedName>
        <fullName evidence="1">Uncharacterized protein</fullName>
    </submittedName>
</protein>
<keyword evidence="3" id="KW-1185">Reference proteome</keyword>
<gene>
    <name evidence="2" type="ORF">CH376_13660</name>
    <name evidence="1" type="ORF">CH380_12940</name>
</gene>
<comment type="caution">
    <text evidence="1">The sequence shown here is derived from an EMBL/GenBank/DDBJ whole genome shotgun (WGS) entry which is preliminary data.</text>
</comment>
<proteinExistence type="predicted"/>